<dbReference type="InterPro" id="IPR027417">
    <property type="entry name" value="P-loop_NTPase"/>
</dbReference>
<dbReference type="Gene3D" id="3.40.50.300">
    <property type="entry name" value="P-loop containing nucleotide triphosphate hydrolases"/>
    <property type="match status" value="1"/>
</dbReference>
<dbReference type="SUPFAM" id="SSF53795">
    <property type="entry name" value="PEP carboxykinase-like"/>
    <property type="match status" value="1"/>
</dbReference>
<evidence type="ECO:0000313" key="1">
    <source>
        <dbReference type="EMBL" id="AOY82346.1"/>
    </source>
</evidence>
<dbReference type="Proteomes" id="UP000176944">
    <property type="component" value="Chromosome"/>
</dbReference>
<dbReference type="AlphaFoldDB" id="A0A1D9G415"/>
<sequence length="311" mass="34251">MYIYTAYNLCIHSEIPLPELMDSDGPPDVIIRLGKLSHLPPETANWSNRVLGELHGKAKVLIEDGREITIEPVTGTDQSKLSPNILGACMSVVLRQRGLLVLHASSIVVNNQAIAFMGGSGWGKSTLAGAFHRKGYQIITDDVMPVNLDDGYPLIIPSFPQIKLWPSAADSLGHNSKNLPPLYPNAPKLSYTFTDGFQRTAVPLKRLYVLAKGDEHQITKLTPQQAFPEVVRHSRDVDVLIAPDCVSTHLRQCASLIKTVSICRFTRKPNLMELPDLVALVEKDIEELTTSDSSKNNTLNTKVLAEVGNRE</sequence>
<proteinExistence type="predicted"/>
<evidence type="ECO:0000313" key="2">
    <source>
        <dbReference type="Proteomes" id="UP000176944"/>
    </source>
</evidence>
<protein>
    <recommendedName>
        <fullName evidence="3">Serine kinase</fullName>
    </recommendedName>
</protein>
<evidence type="ECO:0008006" key="3">
    <source>
        <dbReference type="Google" id="ProtNLM"/>
    </source>
</evidence>
<organism evidence="1 2">
    <name type="scientific">Moorena producens (strain JHB)</name>
    <dbReference type="NCBI Taxonomy" id="1454205"/>
    <lineage>
        <taxon>Bacteria</taxon>
        <taxon>Bacillati</taxon>
        <taxon>Cyanobacteriota</taxon>
        <taxon>Cyanophyceae</taxon>
        <taxon>Coleofasciculales</taxon>
        <taxon>Coleofasciculaceae</taxon>
        <taxon>Moorena</taxon>
    </lineage>
</organism>
<reference evidence="2" key="1">
    <citation type="submission" date="2016-10" db="EMBL/GenBank/DDBJ databases">
        <title>Comparative genomics uncovers the prolific and rare metabolic potential of the cyanobacterial genus Moorea.</title>
        <authorList>
            <person name="Leao T."/>
            <person name="Castelao G."/>
            <person name="Korobeynikov A."/>
            <person name="Monroe E.A."/>
            <person name="Podell S."/>
            <person name="Glukhov E."/>
            <person name="Allen E."/>
            <person name="Gerwick W.H."/>
            <person name="Gerwick L."/>
        </authorList>
    </citation>
    <scope>NUCLEOTIDE SEQUENCE [LARGE SCALE GENOMIC DNA]</scope>
    <source>
        <strain evidence="2">JHB</strain>
    </source>
</reference>
<gene>
    <name evidence="1" type="ORF">BJP36_23005</name>
</gene>
<name>A0A1D9G415_MOOP1</name>
<dbReference type="EMBL" id="CP017708">
    <property type="protein sequence ID" value="AOY82346.1"/>
    <property type="molecule type" value="Genomic_DNA"/>
</dbReference>
<accession>A0A1D9G415</accession>